<comment type="caution">
    <text evidence="2">The sequence shown here is derived from an EMBL/GenBank/DDBJ whole genome shotgun (WGS) entry which is preliminary data.</text>
</comment>
<proteinExistence type="predicted"/>
<protein>
    <submittedName>
        <fullName evidence="2">Uncharacterized protein</fullName>
    </submittedName>
</protein>
<dbReference type="AlphaFoldDB" id="A0AAD2D510"/>
<name>A0AAD2D510_EUPCR</name>
<feature type="transmembrane region" description="Helical" evidence="1">
    <location>
        <begin position="157"/>
        <end position="181"/>
    </location>
</feature>
<feature type="transmembrane region" description="Helical" evidence="1">
    <location>
        <begin position="95"/>
        <end position="117"/>
    </location>
</feature>
<feature type="transmembrane region" description="Helical" evidence="1">
    <location>
        <begin position="14"/>
        <end position="41"/>
    </location>
</feature>
<dbReference type="Proteomes" id="UP001295684">
    <property type="component" value="Unassembled WGS sequence"/>
</dbReference>
<dbReference type="EMBL" id="CAMPGE010021970">
    <property type="protein sequence ID" value="CAI2380061.1"/>
    <property type="molecule type" value="Genomic_DNA"/>
</dbReference>
<keyword evidence="1" id="KW-0472">Membrane</keyword>
<sequence>MCTGRFRIRRLKKFLCCISIPTGARIVILIETFLFMFQIFWINIRLFGSRTIEEGNHPEGGPFRDRVVNCDYDMFGLGYDVLCNLHNGKINSFSLVFVFAQLLFHAGCSILGIFTWAKKFNLRVFEKFFYVYFILLMFSFINIVVFSLIVLNEWYYILFRIGIKAVQVFYLISVIFSYLMIVDKEYREMRKFGIKARKESLGYCQFNDTSNSIQL</sequence>
<keyword evidence="3" id="KW-1185">Reference proteome</keyword>
<evidence type="ECO:0000313" key="3">
    <source>
        <dbReference type="Proteomes" id="UP001295684"/>
    </source>
</evidence>
<gene>
    <name evidence="2" type="ORF">ECRASSUSDP1_LOCUS21488</name>
</gene>
<reference evidence="2" key="1">
    <citation type="submission" date="2023-07" db="EMBL/GenBank/DDBJ databases">
        <authorList>
            <consortium name="AG Swart"/>
            <person name="Singh M."/>
            <person name="Singh A."/>
            <person name="Seah K."/>
            <person name="Emmerich C."/>
        </authorList>
    </citation>
    <scope>NUCLEOTIDE SEQUENCE</scope>
    <source>
        <strain evidence="2">DP1</strain>
    </source>
</reference>
<organism evidence="2 3">
    <name type="scientific">Euplotes crassus</name>
    <dbReference type="NCBI Taxonomy" id="5936"/>
    <lineage>
        <taxon>Eukaryota</taxon>
        <taxon>Sar</taxon>
        <taxon>Alveolata</taxon>
        <taxon>Ciliophora</taxon>
        <taxon>Intramacronucleata</taxon>
        <taxon>Spirotrichea</taxon>
        <taxon>Hypotrichia</taxon>
        <taxon>Euplotida</taxon>
        <taxon>Euplotidae</taxon>
        <taxon>Moneuplotes</taxon>
    </lineage>
</organism>
<evidence type="ECO:0000313" key="2">
    <source>
        <dbReference type="EMBL" id="CAI2380061.1"/>
    </source>
</evidence>
<accession>A0AAD2D510</accession>
<feature type="transmembrane region" description="Helical" evidence="1">
    <location>
        <begin position="129"/>
        <end position="151"/>
    </location>
</feature>
<keyword evidence="1" id="KW-0812">Transmembrane</keyword>
<evidence type="ECO:0000256" key="1">
    <source>
        <dbReference type="SAM" id="Phobius"/>
    </source>
</evidence>
<keyword evidence="1" id="KW-1133">Transmembrane helix</keyword>